<proteinExistence type="predicted"/>
<evidence type="ECO:0000256" key="1">
    <source>
        <dbReference type="ARBA" id="ARBA00022741"/>
    </source>
</evidence>
<dbReference type="Proteomes" id="UP001188597">
    <property type="component" value="Unassembled WGS sequence"/>
</dbReference>
<dbReference type="Gene3D" id="1.10.510.10">
    <property type="entry name" value="Transferase(Phosphotransferase) domain 1"/>
    <property type="match status" value="1"/>
</dbReference>
<comment type="caution">
    <text evidence="4">The sequence shown here is derived from an EMBL/GenBank/DDBJ whole genome shotgun (WGS) entry which is preliminary data.</text>
</comment>
<keyword evidence="5" id="KW-1185">Reference proteome</keyword>
<dbReference type="GO" id="GO:0005886">
    <property type="term" value="C:plasma membrane"/>
    <property type="evidence" value="ECO:0007669"/>
    <property type="project" value="TreeGrafter"/>
</dbReference>
<dbReference type="GO" id="GO:0005524">
    <property type="term" value="F:ATP binding"/>
    <property type="evidence" value="ECO:0007669"/>
    <property type="project" value="UniProtKB-KW"/>
</dbReference>
<dbReference type="AlphaFoldDB" id="A0AA88WXY8"/>
<gene>
    <name evidence="4" type="ORF">RJ639_033024</name>
</gene>
<dbReference type="PANTHER" id="PTHR27001">
    <property type="entry name" value="OS01G0253100 PROTEIN"/>
    <property type="match status" value="1"/>
</dbReference>
<dbReference type="Gene3D" id="3.30.200.20">
    <property type="entry name" value="Phosphorylase Kinase, domain 1"/>
    <property type="match status" value="1"/>
</dbReference>
<evidence type="ECO:0000256" key="3">
    <source>
        <dbReference type="SAM" id="MobiDB-lite"/>
    </source>
</evidence>
<organism evidence="4 5">
    <name type="scientific">Escallonia herrerae</name>
    <dbReference type="NCBI Taxonomy" id="1293975"/>
    <lineage>
        <taxon>Eukaryota</taxon>
        <taxon>Viridiplantae</taxon>
        <taxon>Streptophyta</taxon>
        <taxon>Embryophyta</taxon>
        <taxon>Tracheophyta</taxon>
        <taxon>Spermatophyta</taxon>
        <taxon>Magnoliopsida</taxon>
        <taxon>eudicotyledons</taxon>
        <taxon>Gunneridae</taxon>
        <taxon>Pentapetalae</taxon>
        <taxon>asterids</taxon>
        <taxon>campanulids</taxon>
        <taxon>Escalloniales</taxon>
        <taxon>Escalloniaceae</taxon>
        <taxon>Escallonia</taxon>
    </lineage>
</organism>
<reference evidence="4" key="1">
    <citation type="submission" date="2022-12" db="EMBL/GenBank/DDBJ databases">
        <title>Draft genome assemblies for two species of Escallonia (Escalloniales).</title>
        <authorList>
            <person name="Chanderbali A."/>
            <person name="Dervinis C."/>
            <person name="Anghel I."/>
            <person name="Soltis D."/>
            <person name="Soltis P."/>
            <person name="Zapata F."/>
        </authorList>
    </citation>
    <scope>NUCLEOTIDE SEQUENCE</scope>
    <source>
        <strain evidence="4">UCBG64.0493</strain>
        <tissue evidence="4">Leaf</tissue>
    </source>
</reference>
<keyword evidence="2" id="KW-0067">ATP-binding</keyword>
<feature type="compositionally biased region" description="Polar residues" evidence="3">
    <location>
        <begin position="1"/>
        <end position="19"/>
    </location>
</feature>
<dbReference type="EMBL" id="JAVXUP010000164">
    <property type="protein sequence ID" value="KAK3035887.1"/>
    <property type="molecule type" value="Genomic_DNA"/>
</dbReference>
<feature type="region of interest" description="Disordered" evidence="3">
    <location>
        <begin position="1"/>
        <end position="20"/>
    </location>
</feature>
<evidence type="ECO:0008006" key="6">
    <source>
        <dbReference type="Google" id="ProtNLM"/>
    </source>
</evidence>
<accession>A0AA88WXY8</accession>
<evidence type="ECO:0000256" key="2">
    <source>
        <dbReference type="ARBA" id="ARBA00022840"/>
    </source>
</evidence>
<evidence type="ECO:0000313" key="4">
    <source>
        <dbReference type="EMBL" id="KAK3035887.1"/>
    </source>
</evidence>
<name>A0AA88WXY8_9ASTE</name>
<dbReference type="PANTHER" id="PTHR27001:SF931">
    <property type="entry name" value="OS11G0664100 PROTEIN"/>
    <property type="match status" value="1"/>
</dbReference>
<protein>
    <recommendedName>
        <fullName evidence="6">Serine-threonine/tyrosine-protein kinase catalytic domain-containing protein</fullName>
    </recommendedName>
</protein>
<dbReference type="SUPFAM" id="SSF56112">
    <property type="entry name" value="Protein kinase-like (PK-like)"/>
    <property type="match status" value="1"/>
</dbReference>
<sequence>MSNQIICTSEATPQSNGMSFPNPLELSQADLAEFTNNFHGGNLIGPTQFGKLYRGKINARDVTVKIWDGGQHAEQYGEPYGLECPGGYSIMLAESNPVVVEFGLMRGGSLGQLSPFKELIPMSPGYCDMYYARTGVGWVAHCDVFSYGVILLGLIAKEYILVDDWVWKQNKPGCSLVHISLEDDLSYRVDDGPVITELAMRCVKELPENCPTMKSVVKSLEGLLVVQHSHVKSDTDT</sequence>
<dbReference type="InterPro" id="IPR011009">
    <property type="entry name" value="Kinase-like_dom_sf"/>
</dbReference>
<evidence type="ECO:0000313" key="5">
    <source>
        <dbReference type="Proteomes" id="UP001188597"/>
    </source>
</evidence>
<keyword evidence="1" id="KW-0547">Nucleotide-binding</keyword>